<evidence type="ECO:0000313" key="3">
    <source>
        <dbReference type="Proteomes" id="UP000474175"/>
    </source>
</evidence>
<sequence>MKSLPGILVGLALGAVVGVLLAPESGKKTRKRISSETDSFFKDLQDQLQTGLDSIRNQYEDYVDNASAKAKDVVAQTKRKAKF</sequence>
<dbReference type="InterPro" id="IPR052928">
    <property type="entry name" value="Desiccation-related_membrane"/>
</dbReference>
<dbReference type="PANTHER" id="PTHR35792">
    <property type="entry name" value="GENERAL STRESS PROTEIN"/>
    <property type="match status" value="1"/>
</dbReference>
<dbReference type="Pfam" id="PF12732">
    <property type="entry name" value="YtxH"/>
    <property type="match status" value="1"/>
</dbReference>
<keyword evidence="3" id="KW-1185">Reference proteome</keyword>
<dbReference type="Proteomes" id="UP000474175">
    <property type="component" value="Unassembled WGS sequence"/>
</dbReference>
<keyword evidence="1" id="KW-0812">Transmembrane</keyword>
<protein>
    <submittedName>
        <fullName evidence="2">YtxH domain-containing protein</fullName>
    </submittedName>
</protein>
<dbReference type="InterPro" id="IPR024623">
    <property type="entry name" value="YtxH"/>
</dbReference>
<evidence type="ECO:0000313" key="2">
    <source>
        <dbReference type="EMBL" id="NDU97559.1"/>
    </source>
</evidence>
<dbReference type="AlphaFoldDB" id="A0A6L9LLA8"/>
<evidence type="ECO:0000256" key="1">
    <source>
        <dbReference type="SAM" id="Phobius"/>
    </source>
</evidence>
<keyword evidence="1" id="KW-0472">Membrane</keyword>
<comment type="caution">
    <text evidence="2">The sequence shown here is derived from an EMBL/GenBank/DDBJ whole genome shotgun (WGS) entry which is preliminary data.</text>
</comment>
<proteinExistence type="predicted"/>
<accession>A0A6L9LLA8</accession>
<dbReference type="RefSeq" id="WP_163953134.1">
    <property type="nucleotide sequence ID" value="NZ_JAAFZH010000012.1"/>
</dbReference>
<name>A0A6L9LLA8_9BACT</name>
<dbReference type="EMBL" id="JAAFZH010000012">
    <property type="protein sequence ID" value="NDU97559.1"/>
    <property type="molecule type" value="Genomic_DNA"/>
</dbReference>
<dbReference type="PANTHER" id="PTHR35792:SF2">
    <property type="entry name" value="GENERAL STRESS PROTEIN"/>
    <property type="match status" value="1"/>
</dbReference>
<organism evidence="2 3">
    <name type="scientific">Spirosoma terrae</name>
    <dbReference type="NCBI Taxonomy" id="1968276"/>
    <lineage>
        <taxon>Bacteria</taxon>
        <taxon>Pseudomonadati</taxon>
        <taxon>Bacteroidota</taxon>
        <taxon>Cytophagia</taxon>
        <taxon>Cytophagales</taxon>
        <taxon>Cytophagaceae</taxon>
        <taxon>Spirosoma</taxon>
    </lineage>
</organism>
<reference evidence="2 3" key="1">
    <citation type="submission" date="2020-02" db="EMBL/GenBank/DDBJ databases">
        <title>Draft genome sequence of two Spirosoma agri KCTC 52727 and Spirosoma terrae KCTC 52035.</title>
        <authorList>
            <person name="Rojas J."/>
            <person name="Ambika Manirajan B."/>
            <person name="Suarez C."/>
            <person name="Ratering S."/>
            <person name="Schnell S."/>
        </authorList>
    </citation>
    <scope>NUCLEOTIDE SEQUENCE [LARGE SCALE GENOMIC DNA]</scope>
    <source>
        <strain evidence="2 3">KCTC 52035</strain>
    </source>
</reference>
<feature type="transmembrane region" description="Helical" evidence="1">
    <location>
        <begin position="6"/>
        <end position="23"/>
    </location>
</feature>
<keyword evidence="1" id="KW-1133">Transmembrane helix</keyword>
<gene>
    <name evidence="2" type="ORF">GK108_21930</name>
</gene>